<feature type="region of interest" description="Disordered" evidence="12">
    <location>
        <begin position="523"/>
        <end position="548"/>
    </location>
</feature>
<evidence type="ECO:0000256" key="1">
    <source>
        <dbReference type="ARBA" id="ARBA00004123"/>
    </source>
</evidence>
<keyword evidence="4 11" id="KW-0863">Zinc-finger</keyword>
<accession>A0A336M569</accession>
<keyword evidence="2" id="KW-0479">Metal-binding</keyword>
<feature type="compositionally biased region" description="Low complexity" evidence="12">
    <location>
        <begin position="267"/>
        <end position="276"/>
    </location>
</feature>
<dbReference type="GO" id="GO:0000981">
    <property type="term" value="F:DNA-binding transcription factor activity, RNA polymerase II-specific"/>
    <property type="evidence" value="ECO:0007669"/>
    <property type="project" value="TreeGrafter"/>
</dbReference>
<dbReference type="FunFam" id="3.30.160.60:FF:001110">
    <property type="entry name" value="Krueppel factor 13"/>
    <property type="match status" value="1"/>
</dbReference>
<keyword evidence="3" id="KW-0677">Repeat</keyword>
<feature type="compositionally biased region" description="Low complexity" evidence="12">
    <location>
        <begin position="411"/>
        <end position="454"/>
    </location>
</feature>
<sequence length="548" mass="61343">MSSAGYLQLQQYQASKMPTLNILPYQYPPQPSSVGSIGCSTGSASISPTQSIPSTGNASPDVSTSSTYSYPGFPHSLDISSRQSMPFSYPQYHSNSYYDHNSWFAQTETPNPFYQSWHHNDTYHNLKLEEYTLPPQVARRCARCTCPNCINELSGLPPVVGPDEKGKRQHLCHIPGCEKVYGKTSHLKAHLRWHTGERPFSCKWLFCGKRFTRSDELQRHFRTHTGEKRFTCQTCSKKFMRSDHLAKHIKTHENKVKRNASGKSIANNNKGENNDNNSKKNVKDEERATDIVIKKEKEDLNTSNNNNNNDRSICDINHEKKNQDQFLSPNYPNYMSSSPYSTNAVYPNFQSVNSCLSGNSTVGINHNNNNNNTFSPPTPPLLSESEAKNMFHTAYNTSYPSHLHHHHHHSTFSTNSINNSNNNYNQVHSRVPLSPSTYSSSSSNTVPLSTPSLSNTSHLIPGSTTTSTTPPQNYHHFSNSDLPYSGHHQLVTPSKASGLNYHQTLNNNSYYMTNITINQIGPLSTSPSTATRSLNATNPLASSLHLSR</sequence>
<evidence type="ECO:0000256" key="5">
    <source>
        <dbReference type="ARBA" id="ARBA00022833"/>
    </source>
</evidence>
<dbReference type="Gene3D" id="3.30.160.60">
    <property type="entry name" value="Classic Zinc Finger"/>
    <property type="match status" value="3"/>
</dbReference>
<keyword evidence="9" id="KW-0539">Nucleus</keyword>
<feature type="region of interest" description="Disordered" evidence="12">
    <location>
        <begin position="400"/>
        <end position="481"/>
    </location>
</feature>
<organism evidence="14">
    <name type="scientific">Culicoides sonorensis</name>
    <name type="common">Biting midge</name>
    <dbReference type="NCBI Taxonomy" id="179676"/>
    <lineage>
        <taxon>Eukaryota</taxon>
        <taxon>Metazoa</taxon>
        <taxon>Ecdysozoa</taxon>
        <taxon>Arthropoda</taxon>
        <taxon>Hexapoda</taxon>
        <taxon>Insecta</taxon>
        <taxon>Pterygota</taxon>
        <taxon>Neoptera</taxon>
        <taxon>Endopterygota</taxon>
        <taxon>Diptera</taxon>
        <taxon>Nematocera</taxon>
        <taxon>Chironomoidea</taxon>
        <taxon>Ceratopogonidae</taxon>
        <taxon>Ceratopogoninae</taxon>
        <taxon>Culicoides</taxon>
        <taxon>Monoculicoides</taxon>
    </lineage>
</organism>
<reference evidence="14" key="1">
    <citation type="submission" date="2018-07" db="EMBL/GenBank/DDBJ databases">
        <authorList>
            <person name="Quirk P.G."/>
            <person name="Krulwich T.A."/>
        </authorList>
    </citation>
    <scope>NUCLEOTIDE SEQUENCE</scope>
</reference>
<protein>
    <submittedName>
        <fullName evidence="14">CSON012316 protein</fullName>
    </submittedName>
</protein>
<feature type="compositionally biased region" description="Basic and acidic residues" evidence="12">
    <location>
        <begin position="277"/>
        <end position="300"/>
    </location>
</feature>
<dbReference type="CDD" id="cd22541">
    <property type="entry name" value="SP5_N"/>
    <property type="match status" value="1"/>
</dbReference>
<dbReference type="Pfam" id="PF00096">
    <property type="entry name" value="zf-C2H2"/>
    <property type="match status" value="2"/>
</dbReference>
<comment type="subcellular location">
    <subcellularLocation>
        <location evidence="1">Nucleus</location>
    </subcellularLocation>
</comment>
<dbReference type="SMART" id="SM00355">
    <property type="entry name" value="ZnF_C2H2"/>
    <property type="match status" value="3"/>
</dbReference>
<dbReference type="PANTHER" id="PTHR23235">
    <property type="entry name" value="KRUEPPEL-LIKE TRANSCRIPTION FACTOR"/>
    <property type="match status" value="1"/>
</dbReference>
<evidence type="ECO:0000256" key="2">
    <source>
        <dbReference type="ARBA" id="ARBA00022723"/>
    </source>
</evidence>
<dbReference type="PROSITE" id="PS00028">
    <property type="entry name" value="ZINC_FINGER_C2H2_1"/>
    <property type="match status" value="3"/>
</dbReference>
<dbReference type="PROSITE" id="PS50157">
    <property type="entry name" value="ZINC_FINGER_C2H2_2"/>
    <property type="match status" value="3"/>
</dbReference>
<dbReference type="AlphaFoldDB" id="A0A336M569"/>
<gene>
    <name evidence="14" type="primary">CSON012316</name>
</gene>
<evidence type="ECO:0000259" key="13">
    <source>
        <dbReference type="PROSITE" id="PS50157"/>
    </source>
</evidence>
<evidence type="ECO:0000256" key="8">
    <source>
        <dbReference type="ARBA" id="ARBA00023163"/>
    </source>
</evidence>
<evidence type="ECO:0000256" key="3">
    <source>
        <dbReference type="ARBA" id="ARBA00022737"/>
    </source>
</evidence>
<name>A0A336M569_CULSO</name>
<evidence type="ECO:0000256" key="11">
    <source>
        <dbReference type="PROSITE-ProRule" id="PRU00042"/>
    </source>
</evidence>
<feature type="domain" description="C2H2-type" evidence="13">
    <location>
        <begin position="230"/>
        <end position="257"/>
    </location>
</feature>
<evidence type="ECO:0000256" key="9">
    <source>
        <dbReference type="ARBA" id="ARBA00023242"/>
    </source>
</evidence>
<evidence type="ECO:0000256" key="10">
    <source>
        <dbReference type="ARBA" id="ARBA00038409"/>
    </source>
</evidence>
<dbReference type="PANTHER" id="PTHR23235:SF170">
    <property type="entry name" value="FI01014P-RELATED"/>
    <property type="match status" value="1"/>
</dbReference>
<dbReference type="VEuPathDB" id="VectorBase:CSON012316"/>
<dbReference type="OMA" id="QHQKLHH"/>
<evidence type="ECO:0000256" key="7">
    <source>
        <dbReference type="ARBA" id="ARBA00023125"/>
    </source>
</evidence>
<evidence type="ECO:0000256" key="4">
    <source>
        <dbReference type="ARBA" id="ARBA00022771"/>
    </source>
</evidence>
<dbReference type="EMBL" id="UFQT01000573">
    <property type="protein sequence ID" value="SSX25395.1"/>
    <property type="molecule type" value="Genomic_DNA"/>
</dbReference>
<dbReference type="FunFam" id="3.30.160.60:FF:000077">
    <property type="entry name" value="Sp8 transcription factor"/>
    <property type="match status" value="1"/>
</dbReference>
<feature type="region of interest" description="Disordered" evidence="12">
    <location>
        <begin position="34"/>
        <end position="65"/>
    </location>
</feature>
<dbReference type="InterPro" id="IPR013087">
    <property type="entry name" value="Znf_C2H2_type"/>
</dbReference>
<dbReference type="GO" id="GO:0005634">
    <property type="term" value="C:nucleus"/>
    <property type="evidence" value="ECO:0007669"/>
    <property type="project" value="UniProtKB-SubCell"/>
</dbReference>
<keyword evidence="5" id="KW-0862">Zinc</keyword>
<comment type="similarity">
    <text evidence="10">Belongs to the Sp1 C2H2-type zinc-finger protein family.</text>
</comment>
<dbReference type="InterPro" id="IPR036236">
    <property type="entry name" value="Znf_C2H2_sf"/>
</dbReference>
<dbReference type="SUPFAM" id="SSF57667">
    <property type="entry name" value="beta-beta-alpha zinc fingers"/>
    <property type="match status" value="2"/>
</dbReference>
<keyword evidence="7" id="KW-0238">DNA-binding</keyword>
<evidence type="ECO:0000313" key="14">
    <source>
        <dbReference type="EMBL" id="SSX25395.1"/>
    </source>
</evidence>
<dbReference type="FunFam" id="3.30.160.60:FF:000014">
    <property type="entry name" value="Transcription factor Sp3"/>
    <property type="match status" value="1"/>
</dbReference>
<evidence type="ECO:0000256" key="12">
    <source>
        <dbReference type="SAM" id="MobiDB-lite"/>
    </source>
</evidence>
<feature type="domain" description="C2H2-type" evidence="13">
    <location>
        <begin position="170"/>
        <end position="199"/>
    </location>
</feature>
<proteinExistence type="inferred from homology"/>
<dbReference type="GO" id="GO:0000978">
    <property type="term" value="F:RNA polymerase II cis-regulatory region sequence-specific DNA binding"/>
    <property type="evidence" value="ECO:0007669"/>
    <property type="project" value="TreeGrafter"/>
</dbReference>
<keyword evidence="8" id="KW-0804">Transcription</keyword>
<feature type="domain" description="C2H2-type" evidence="13">
    <location>
        <begin position="200"/>
        <end position="229"/>
    </location>
</feature>
<evidence type="ECO:0000256" key="6">
    <source>
        <dbReference type="ARBA" id="ARBA00023015"/>
    </source>
</evidence>
<keyword evidence="6" id="KW-0805">Transcription regulation</keyword>
<feature type="region of interest" description="Disordered" evidence="12">
    <location>
        <begin position="249"/>
        <end position="314"/>
    </location>
</feature>
<dbReference type="GO" id="GO:0008270">
    <property type="term" value="F:zinc ion binding"/>
    <property type="evidence" value="ECO:0007669"/>
    <property type="project" value="UniProtKB-KW"/>
</dbReference>